<keyword evidence="1" id="KW-1133">Transmembrane helix</keyword>
<proteinExistence type="predicted"/>
<evidence type="ECO:0000313" key="3">
    <source>
        <dbReference type="Proteomes" id="UP000542342"/>
    </source>
</evidence>
<comment type="caution">
    <text evidence="2">The sequence shown here is derived from an EMBL/GenBank/DDBJ whole genome shotgun (WGS) entry which is preliminary data.</text>
</comment>
<keyword evidence="1" id="KW-0472">Membrane</keyword>
<feature type="transmembrane region" description="Helical" evidence="1">
    <location>
        <begin position="12"/>
        <end position="32"/>
    </location>
</feature>
<reference evidence="2 3" key="1">
    <citation type="submission" date="2020-07" db="EMBL/GenBank/DDBJ databases">
        <title>Thermogemmata thermophila gen. nov., sp. nov., a novel moderate thermophilic planctomycete from a Kamchatka hot spring.</title>
        <authorList>
            <person name="Elcheninov A.G."/>
            <person name="Podosokorskaya O.A."/>
            <person name="Kovaleva O.L."/>
            <person name="Novikov A."/>
            <person name="Bonch-Osmolovskaya E.A."/>
            <person name="Toshchakov S.V."/>
            <person name="Kublanov I.V."/>
        </authorList>
    </citation>
    <scope>NUCLEOTIDE SEQUENCE [LARGE SCALE GENOMIC DNA]</scope>
    <source>
        <strain evidence="2 3">2918</strain>
    </source>
</reference>
<keyword evidence="3" id="KW-1185">Reference proteome</keyword>
<keyword evidence="1" id="KW-0812">Transmembrane</keyword>
<dbReference type="Proteomes" id="UP000542342">
    <property type="component" value="Unassembled WGS sequence"/>
</dbReference>
<sequence length="137" mass="15854">MRWFHVAGRCLGFVWALPNSVLGCLFLLPSWLGGGGVRWRQGALEIYGGLARWFLERICGAEAMTLGHVIVGRSTAALDYCRSHEHVHIRQYCRWGPFFLPAYGLCSLWAWWRGQHPYYDNWFEKQAYANSDPPYDI</sequence>
<gene>
    <name evidence="2" type="ORF">H0921_08250</name>
</gene>
<evidence type="ECO:0000313" key="2">
    <source>
        <dbReference type="EMBL" id="MBA2226150.1"/>
    </source>
</evidence>
<protein>
    <recommendedName>
        <fullName evidence="4">Signal peptide prediction</fullName>
    </recommendedName>
</protein>
<evidence type="ECO:0000256" key="1">
    <source>
        <dbReference type="SAM" id="Phobius"/>
    </source>
</evidence>
<dbReference type="PROSITE" id="PS51257">
    <property type="entry name" value="PROKAR_LIPOPROTEIN"/>
    <property type="match status" value="1"/>
</dbReference>
<evidence type="ECO:0008006" key="4">
    <source>
        <dbReference type="Google" id="ProtNLM"/>
    </source>
</evidence>
<dbReference type="RefSeq" id="WP_194537572.1">
    <property type="nucleotide sequence ID" value="NZ_JACEFB010000004.1"/>
</dbReference>
<dbReference type="AlphaFoldDB" id="A0A7V8VE22"/>
<organism evidence="2 3">
    <name type="scientific">Thermogemmata fonticola</name>
    <dbReference type="NCBI Taxonomy" id="2755323"/>
    <lineage>
        <taxon>Bacteria</taxon>
        <taxon>Pseudomonadati</taxon>
        <taxon>Planctomycetota</taxon>
        <taxon>Planctomycetia</taxon>
        <taxon>Gemmatales</taxon>
        <taxon>Gemmataceae</taxon>
        <taxon>Thermogemmata</taxon>
    </lineage>
</organism>
<dbReference type="EMBL" id="JACEFB010000004">
    <property type="protein sequence ID" value="MBA2226150.1"/>
    <property type="molecule type" value="Genomic_DNA"/>
</dbReference>
<accession>A0A7V8VE22</accession>
<name>A0A7V8VE22_9BACT</name>